<dbReference type="InterPro" id="IPR047955">
    <property type="entry name" value="DrmC-like"/>
</dbReference>
<comment type="caution">
    <text evidence="2">The sequence shown here is derived from an EMBL/GenBank/DDBJ whole genome shotgun (WGS) entry which is preliminary data.</text>
</comment>
<reference evidence="2 3" key="1">
    <citation type="journal article" date="2013" name="ISME J.">
        <title>A metabolic model for members of the genus Tetrasphaera involved in enhanced biological phosphorus removal.</title>
        <authorList>
            <person name="Kristiansen R."/>
            <person name="Nguyen H.T.T."/>
            <person name="Saunders A.M."/>
            <person name="Nielsen J.L."/>
            <person name="Wimmer R."/>
            <person name="Le V.Q."/>
            <person name="McIlroy S.J."/>
            <person name="Petrovski S."/>
            <person name="Seviour R.J."/>
            <person name="Calteau A."/>
            <person name="Nielsen K.L."/>
            <person name="Nielsen P.H."/>
        </authorList>
    </citation>
    <scope>NUCLEOTIDE SEQUENCE [LARGE SCALE GENOMIC DNA]</scope>
    <source>
        <strain evidence="2 3">Ben 74</strain>
    </source>
</reference>
<gene>
    <name evidence="2" type="ORF">BN13_1570006</name>
</gene>
<evidence type="ECO:0000259" key="1">
    <source>
        <dbReference type="PROSITE" id="PS50035"/>
    </source>
</evidence>
<dbReference type="GO" id="GO:0030572">
    <property type="term" value="F:phosphatidyltransferase activity"/>
    <property type="evidence" value="ECO:0007669"/>
    <property type="project" value="UniProtKB-ARBA"/>
</dbReference>
<sequence>MDELLAVIAELGLELHPDRVRVVASKIEGLGSVEQFALVRPSFGPNADKHLIAKFGRAWQDTGLMTPRDVATALRGASATAIEQERRGSVELTWTGPASGQVPIRHTEQVLMEVINAAQRRLFIVSFVAYQVRSIGGALADAAARGVQIDVLLESSSAHGGKVDHDSAAAMRSAVPSARLFAWSAHDKGAGQYPGVVHAKCAVADGQIAFITSANLTSAAMERNMELGVLVKGGNLPEELHSHLEALIATKVLEPVSSLP</sequence>
<dbReference type="RefSeq" id="WP_048548404.1">
    <property type="nucleotide sequence ID" value="NZ_HF571038.1"/>
</dbReference>
<dbReference type="SUPFAM" id="SSF56024">
    <property type="entry name" value="Phospholipase D/nuclease"/>
    <property type="match status" value="1"/>
</dbReference>
<feature type="domain" description="PLD phosphodiesterase" evidence="1">
    <location>
        <begin position="193"/>
        <end position="220"/>
    </location>
</feature>
<dbReference type="Gene3D" id="3.30.870.10">
    <property type="entry name" value="Endonuclease Chain A"/>
    <property type="match status" value="1"/>
</dbReference>
<dbReference type="GO" id="GO:0032049">
    <property type="term" value="P:cardiolipin biosynthetic process"/>
    <property type="evidence" value="ECO:0007669"/>
    <property type="project" value="UniProtKB-ARBA"/>
</dbReference>
<dbReference type="NCBIfam" id="NF038319">
    <property type="entry name" value="DISARM_DrmC_I"/>
    <property type="match status" value="1"/>
</dbReference>
<proteinExistence type="predicted"/>
<dbReference type="PANTHER" id="PTHR21248">
    <property type="entry name" value="CARDIOLIPIN SYNTHASE"/>
    <property type="match status" value="1"/>
</dbReference>
<dbReference type="EMBL" id="CAJC01000065">
    <property type="protein sequence ID" value="CCI52296.1"/>
    <property type="molecule type" value="Genomic_DNA"/>
</dbReference>
<protein>
    <submittedName>
        <fullName evidence="2">Phospholipase D/Transphosphatidylase</fullName>
    </submittedName>
</protein>
<dbReference type="InterPro" id="IPR001736">
    <property type="entry name" value="PLipase_D/transphosphatidylase"/>
</dbReference>
<dbReference type="InterPro" id="IPR025202">
    <property type="entry name" value="PLD-like_dom"/>
</dbReference>
<evidence type="ECO:0000313" key="3">
    <source>
        <dbReference type="Proteomes" id="UP000035720"/>
    </source>
</evidence>
<keyword evidence="3" id="KW-1185">Reference proteome</keyword>
<dbReference type="PROSITE" id="PS50035">
    <property type="entry name" value="PLD"/>
    <property type="match status" value="1"/>
</dbReference>
<dbReference type="STRING" id="1193518.BN13_1570006"/>
<dbReference type="Proteomes" id="UP000035720">
    <property type="component" value="Unassembled WGS sequence"/>
</dbReference>
<dbReference type="AlphaFoldDB" id="A0A077M4T8"/>
<dbReference type="PANTHER" id="PTHR21248:SF22">
    <property type="entry name" value="PHOSPHOLIPASE D"/>
    <property type="match status" value="1"/>
</dbReference>
<dbReference type="Pfam" id="PF13091">
    <property type="entry name" value="PLDc_2"/>
    <property type="match status" value="1"/>
</dbReference>
<dbReference type="OrthoDB" id="9762009at2"/>
<name>A0A077M4T8_9MICO</name>
<evidence type="ECO:0000313" key="2">
    <source>
        <dbReference type="EMBL" id="CCI52296.1"/>
    </source>
</evidence>
<dbReference type="SMART" id="SM00155">
    <property type="entry name" value="PLDc"/>
    <property type="match status" value="1"/>
</dbReference>
<dbReference type="CDD" id="cd09132">
    <property type="entry name" value="PLDc_unchar4"/>
    <property type="match status" value="1"/>
</dbReference>
<accession>A0A077M4T8</accession>
<organism evidence="2 3">
    <name type="scientific">Nostocoides jenkinsii Ben 74</name>
    <dbReference type="NCBI Taxonomy" id="1193518"/>
    <lineage>
        <taxon>Bacteria</taxon>
        <taxon>Bacillati</taxon>
        <taxon>Actinomycetota</taxon>
        <taxon>Actinomycetes</taxon>
        <taxon>Micrococcales</taxon>
        <taxon>Intrasporangiaceae</taxon>
        <taxon>Nostocoides</taxon>
    </lineage>
</organism>